<proteinExistence type="predicted"/>
<dbReference type="STRING" id="536979.SAMN04488055_3104"/>
<reference evidence="2 3" key="1">
    <citation type="submission" date="2016-11" db="EMBL/GenBank/DDBJ databases">
        <authorList>
            <person name="Jaros S."/>
            <person name="Januszkiewicz K."/>
            <person name="Wedrychowicz H."/>
        </authorList>
    </citation>
    <scope>NUCLEOTIDE SEQUENCE [LARGE SCALE GENOMIC DNA]</scope>
    <source>
        <strain evidence="2 3">DSM 24787</strain>
    </source>
</reference>
<keyword evidence="3" id="KW-1185">Reference proteome</keyword>
<organism evidence="2 3">
    <name type="scientific">Chitinophaga niabensis</name>
    <dbReference type="NCBI Taxonomy" id="536979"/>
    <lineage>
        <taxon>Bacteria</taxon>
        <taxon>Pseudomonadati</taxon>
        <taxon>Bacteroidota</taxon>
        <taxon>Chitinophagia</taxon>
        <taxon>Chitinophagales</taxon>
        <taxon>Chitinophagaceae</taxon>
        <taxon>Chitinophaga</taxon>
    </lineage>
</organism>
<dbReference type="RefSeq" id="WP_074240093.1">
    <property type="nucleotide sequence ID" value="NZ_FSRA01000001.1"/>
</dbReference>
<dbReference type="AlphaFoldDB" id="A0A1N6H0M5"/>
<protein>
    <recommendedName>
        <fullName evidence="1">DUF5017 domain-containing protein</fullName>
    </recommendedName>
</protein>
<evidence type="ECO:0000259" key="1">
    <source>
        <dbReference type="Pfam" id="PF16409"/>
    </source>
</evidence>
<gene>
    <name evidence="2" type="ORF">SAMN04488055_3104</name>
</gene>
<dbReference type="InterPro" id="IPR032185">
    <property type="entry name" value="DUF5017"/>
</dbReference>
<sequence>MQHKFLWLIYMGLALGACSDKLGELEDPAFDVKVTKTTFKVNEPVVFTITGVQDNISLYSGEGFNDYQYKDGRKVVITGKGATLDFSTQLAGTGTQTGQVSIWLSDNYNGKDDFASVKAATWTEITSSFTLATTTTNVASSKLDISTWIDAEKPVYLGFKYITKPQAVNGLARIWWIQNMMVRSKAPFIGTQELLIANQENIGFRTINQYPVDAPAQNTIIASRLTLLGNKYKDPNDSIFNPNYSIYNPLNPIYIPGSPTYQPAARVPVFVPYDPASPFNDPLTETWVISRPLQGDTVSLGPDRAISVKGINTDAVEEYIYTYKTPGNYKVYFIAYNHNKEETKTVVKQLDLTITP</sequence>
<dbReference type="Proteomes" id="UP000185003">
    <property type="component" value="Unassembled WGS sequence"/>
</dbReference>
<feature type="domain" description="DUF5017" evidence="1">
    <location>
        <begin position="18"/>
        <end position="185"/>
    </location>
</feature>
<dbReference type="EMBL" id="FSRA01000001">
    <property type="protein sequence ID" value="SIO13343.1"/>
    <property type="molecule type" value="Genomic_DNA"/>
</dbReference>
<dbReference type="OrthoDB" id="1082472at2"/>
<name>A0A1N6H0M5_9BACT</name>
<dbReference type="Pfam" id="PF16409">
    <property type="entry name" value="DUF5017"/>
    <property type="match status" value="1"/>
</dbReference>
<evidence type="ECO:0000313" key="3">
    <source>
        <dbReference type="Proteomes" id="UP000185003"/>
    </source>
</evidence>
<evidence type="ECO:0000313" key="2">
    <source>
        <dbReference type="EMBL" id="SIO13343.1"/>
    </source>
</evidence>
<accession>A0A1N6H0M5</accession>
<dbReference type="PROSITE" id="PS51257">
    <property type="entry name" value="PROKAR_LIPOPROTEIN"/>
    <property type="match status" value="1"/>
</dbReference>